<proteinExistence type="predicted"/>
<accession>A0A0K9XLA0</accession>
<dbReference type="InterPro" id="IPR012551">
    <property type="entry name" value="DUF1707_SHOCT-like"/>
</dbReference>
<keyword evidence="3" id="KW-1185">Reference proteome</keyword>
<reference evidence="3" key="1">
    <citation type="submission" date="2015-07" db="EMBL/GenBank/DDBJ databases">
        <title>Draft genome sequence of Streptomyces sp. CMAA 1322, a bacterium isolated from Caatinga biome, from dry forest semiarid of Brazil.</title>
        <authorList>
            <person name="Santos S.N."/>
            <person name="Gacesa R."/>
            <person name="Taketani R.G."/>
            <person name="Long P.F."/>
            <person name="Melo I.S."/>
        </authorList>
    </citation>
    <scope>NUCLEOTIDE SEQUENCE [LARGE SCALE GENOMIC DNA]</scope>
    <source>
        <strain evidence="3">CMAA 1322</strain>
    </source>
</reference>
<dbReference type="STRING" id="1678637.AC230_04540"/>
<evidence type="ECO:0000259" key="1">
    <source>
        <dbReference type="Pfam" id="PF08044"/>
    </source>
</evidence>
<evidence type="ECO:0000313" key="3">
    <source>
        <dbReference type="Proteomes" id="UP000037288"/>
    </source>
</evidence>
<feature type="domain" description="DUF1707" evidence="1">
    <location>
        <begin position="18"/>
        <end position="69"/>
    </location>
</feature>
<dbReference type="Proteomes" id="UP000037288">
    <property type="component" value="Unassembled WGS sequence"/>
</dbReference>
<sequence length="198" mass="21663">MSVGERGPEWTSQGVAELRAGDADRESVVEHLRIAAGEGRIDVTELEERLDRAYTAKTYGELDILVSDLTRERSPVSRFGADGEALVLKTRLSNIKQNGPWTVPPKIVAECKMLSIVIDFTESVCAHREVTVEARCGTGTIQLLVPQGWAVRIDGSSTNTAHISNKVTAPADPTSPTLRIVGHPRAGRIRIQQARRTR</sequence>
<dbReference type="PATRIC" id="fig|1678637.3.peg.992"/>
<organism evidence="2 3">
    <name type="scientific">Streptomyces caatingaensis</name>
    <dbReference type="NCBI Taxonomy" id="1678637"/>
    <lineage>
        <taxon>Bacteria</taxon>
        <taxon>Bacillati</taxon>
        <taxon>Actinomycetota</taxon>
        <taxon>Actinomycetes</taxon>
        <taxon>Kitasatosporales</taxon>
        <taxon>Streptomycetaceae</taxon>
        <taxon>Streptomyces</taxon>
    </lineage>
</organism>
<dbReference type="PANTHER" id="PTHR40763">
    <property type="entry name" value="MEMBRANE PROTEIN-RELATED"/>
    <property type="match status" value="1"/>
</dbReference>
<protein>
    <recommendedName>
        <fullName evidence="1">DUF1707 domain-containing protein</fullName>
    </recommendedName>
</protein>
<dbReference type="PANTHER" id="PTHR40763:SF5">
    <property type="entry name" value="MEMBRANE PROTEIN"/>
    <property type="match status" value="1"/>
</dbReference>
<name>A0A0K9XLA0_9ACTN</name>
<comment type="caution">
    <text evidence="2">The sequence shown here is derived from an EMBL/GenBank/DDBJ whole genome shotgun (WGS) entry which is preliminary data.</text>
</comment>
<dbReference type="Pfam" id="PF08044">
    <property type="entry name" value="DUF1707"/>
    <property type="match status" value="1"/>
</dbReference>
<dbReference type="EMBL" id="LFXA01000002">
    <property type="protein sequence ID" value="KNB53861.1"/>
    <property type="molecule type" value="Genomic_DNA"/>
</dbReference>
<dbReference type="RefSeq" id="WP_198535411.1">
    <property type="nucleotide sequence ID" value="NZ_LFXA01000002.1"/>
</dbReference>
<dbReference type="AlphaFoldDB" id="A0A0K9XLA0"/>
<gene>
    <name evidence="2" type="ORF">AC230_04540</name>
</gene>
<evidence type="ECO:0000313" key="2">
    <source>
        <dbReference type="EMBL" id="KNB53861.1"/>
    </source>
</evidence>